<protein>
    <submittedName>
        <fullName evidence="2">Uncharacterized protein</fullName>
    </submittedName>
</protein>
<keyword evidence="1" id="KW-0472">Membrane</keyword>
<reference evidence="2 3" key="1">
    <citation type="submission" date="2021-12" db="EMBL/GenBank/DDBJ databases">
        <title>Genome sequencing of bacteria with rrn-lacking chromosome and rrn-plasmid.</title>
        <authorList>
            <person name="Anda M."/>
            <person name="Iwasaki W."/>
        </authorList>
    </citation>
    <scope>NUCLEOTIDE SEQUENCE [LARGE SCALE GENOMIC DNA]</scope>
    <source>
        <strain evidence="2 3">NBRC 101262</strain>
    </source>
</reference>
<gene>
    <name evidence="2" type="ORF">PEPS_14400</name>
</gene>
<dbReference type="EMBL" id="AP025292">
    <property type="protein sequence ID" value="BDC99159.1"/>
    <property type="molecule type" value="Genomic_DNA"/>
</dbReference>
<proteinExistence type="predicted"/>
<accession>A0ABN6L7G7</accession>
<feature type="transmembrane region" description="Helical" evidence="1">
    <location>
        <begin position="30"/>
        <end position="51"/>
    </location>
</feature>
<keyword evidence="3" id="KW-1185">Reference proteome</keyword>
<feature type="transmembrane region" description="Helical" evidence="1">
    <location>
        <begin position="63"/>
        <end position="88"/>
    </location>
</feature>
<sequence>MNSKYTILSNVMLIGLFFILRASIMNWIFLFVLLIFIEIIFVFVLIYRLIFKKYRTFHNLKMTAVHISLIGAMYFSIGDYLSIGYLSIYHAKTINVFRTYHSIMPLENKVSGSWIVEDYSLKNNLTTKDYISLCENFNKLNPCQYENGYCYVEFGGFLKNSGGYYFKLNAEQVPPLGLGYSRINKTKKLTDAWGLYNY</sequence>
<organism evidence="2 3">
    <name type="scientific">Persicobacter psychrovividus</name>
    <dbReference type="NCBI Taxonomy" id="387638"/>
    <lineage>
        <taxon>Bacteria</taxon>
        <taxon>Pseudomonadati</taxon>
        <taxon>Bacteroidota</taxon>
        <taxon>Cytophagia</taxon>
        <taxon>Cytophagales</taxon>
        <taxon>Persicobacteraceae</taxon>
        <taxon>Persicobacter</taxon>
    </lineage>
</organism>
<evidence type="ECO:0000313" key="3">
    <source>
        <dbReference type="Proteomes" id="UP001354989"/>
    </source>
</evidence>
<name>A0ABN6L7G7_9BACT</name>
<keyword evidence="1" id="KW-0812">Transmembrane</keyword>
<evidence type="ECO:0000313" key="2">
    <source>
        <dbReference type="EMBL" id="BDC99159.1"/>
    </source>
</evidence>
<dbReference type="Proteomes" id="UP001354989">
    <property type="component" value="Chromosome"/>
</dbReference>
<keyword evidence="1" id="KW-1133">Transmembrane helix</keyword>
<feature type="transmembrane region" description="Helical" evidence="1">
    <location>
        <begin position="7"/>
        <end position="24"/>
    </location>
</feature>
<evidence type="ECO:0000256" key="1">
    <source>
        <dbReference type="SAM" id="Phobius"/>
    </source>
</evidence>